<protein>
    <submittedName>
        <fullName evidence="1">Uncharacterized protein</fullName>
    </submittedName>
</protein>
<reference evidence="1 2" key="1">
    <citation type="submission" date="2014-11" db="EMBL/GenBank/DDBJ databases">
        <title>Draft genome sequence of Chelonobacter oris 1662T, associated with respiratory disease in Hermann's Tortoises.</title>
        <authorList>
            <person name="Kudirkiene E."/>
            <person name="Hansen M.J."/>
            <person name="Bojesen A.M."/>
        </authorList>
    </citation>
    <scope>NUCLEOTIDE SEQUENCE [LARGE SCALE GENOMIC DNA]</scope>
    <source>
        <strain evidence="1 2">1662</strain>
    </source>
</reference>
<proteinExistence type="predicted"/>
<dbReference type="STRING" id="505317.OA57_11655"/>
<sequence>MDAHPDYLLENVKALDVDSYKNLKNRAVVGDNLDHDHIPFFASLKTAKEIELGRKLSPLEIK</sequence>
<evidence type="ECO:0000313" key="2">
    <source>
        <dbReference type="Proteomes" id="UP000030380"/>
    </source>
</evidence>
<dbReference type="EMBL" id="JSUM01000022">
    <property type="protein sequence ID" value="KGQ69425.1"/>
    <property type="molecule type" value="Genomic_DNA"/>
</dbReference>
<dbReference type="AlphaFoldDB" id="A0A0A3AQP2"/>
<gene>
    <name evidence="1" type="ORF">OA57_11655</name>
</gene>
<name>A0A0A3AQP2_9PAST</name>
<keyword evidence="2" id="KW-1185">Reference proteome</keyword>
<evidence type="ECO:0000313" key="1">
    <source>
        <dbReference type="EMBL" id="KGQ69425.1"/>
    </source>
</evidence>
<organism evidence="1 2">
    <name type="scientific">Chelonobacter oris</name>
    <dbReference type="NCBI Taxonomy" id="505317"/>
    <lineage>
        <taxon>Bacteria</taxon>
        <taxon>Pseudomonadati</taxon>
        <taxon>Pseudomonadota</taxon>
        <taxon>Gammaproteobacteria</taxon>
        <taxon>Pasteurellales</taxon>
        <taxon>Pasteurellaceae</taxon>
        <taxon>Chelonobacter</taxon>
    </lineage>
</organism>
<accession>A0A0A3AQP2</accession>
<dbReference type="Proteomes" id="UP000030380">
    <property type="component" value="Unassembled WGS sequence"/>
</dbReference>
<comment type="caution">
    <text evidence="1">The sequence shown here is derived from an EMBL/GenBank/DDBJ whole genome shotgun (WGS) entry which is preliminary data.</text>
</comment>